<evidence type="ECO:0000256" key="1">
    <source>
        <dbReference type="ARBA" id="ARBA00004141"/>
    </source>
</evidence>
<feature type="transmembrane region" description="Helical" evidence="5">
    <location>
        <begin position="46"/>
        <end position="67"/>
    </location>
</feature>
<evidence type="ECO:0000256" key="3">
    <source>
        <dbReference type="ARBA" id="ARBA00022989"/>
    </source>
</evidence>
<dbReference type="Pfam" id="PF01529">
    <property type="entry name" value="DHHC"/>
    <property type="match status" value="1"/>
</dbReference>
<evidence type="ECO:0000256" key="5">
    <source>
        <dbReference type="RuleBase" id="RU079119"/>
    </source>
</evidence>
<feature type="transmembrane region" description="Helical" evidence="5">
    <location>
        <begin position="74"/>
        <end position="95"/>
    </location>
</feature>
<dbReference type="PROSITE" id="PS50216">
    <property type="entry name" value="DHHC"/>
    <property type="match status" value="1"/>
</dbReference>
<keyword evidence="5" id="KW-0012">Acyltransferase</keyword>
<dbReference type="EC" id="2.3.1.225" evidence="5"/>
<organism evidence="7">
    <name type="scientific">Lygus hesperus</name>
    <name type="common">Western plant bug</name>
    <dbReference type="NCBI Taxonomy" id="30085"/>
    <lineage>
        <taxon>Eukaryota</taxon>
        <taxon>Metazoa</taxon>
        <taxon>Ecdysozoa</taxon>
        <taxon>Arthropoda</taxon>
        <taxon>Hexapoda</taxon>
        <taxon>Insecta</taxon>
        <taxon>Pterygota</taxon>
        <taxon>Neoptera</taxon>
        <taxon>Paraneoptera</taxon>
        <taxon>Hemiptera</taxon>
        <taxon>Heteroptera</taxon>
        <taxon>Panheteroptera</taxon>
        <taxon>Cimicomorpha</taxon>
        <taxon>Miridae</taxon>
        <taxon>Mirini</taxon>
        <taxon>Lygus</taxon>
    </lineage>
</organism>
<name>A0A146LQU6_LYGHE</name>
<protein>
    <recommendedName>
        <fullName evidence="5">Palmitoyltransferase</fullName>
        <ecNumber evidence="5">2.3.1.225</ecNumber>
    </recommendedName>
</protein>
<proteinExistence type="inferred from homology"/>
<keyword evidence="2 5" id="KW-0812">Transmembrane</keyword>
<keyword evidence="3 5" id="KW-1133">Transmembrane helix</keyword>
<keyword evidence="4 5" id="KW-0472">Membrane</keyword>
<evidence type="ECO:0000256" key="4">
    <source>
        <dbReference type="ARBA" id="ARBA00023136"/>
    </source>
</evidence>
<dbReference type="EMBL" id="GDHC01009503">
    <property type="protein sequence ID" value="JAQ09126.1"/>
    <property type="molecule type" value="Transcribed_RNA"/>
</dbReference>
<feature type="transmembrane region" description="Helical" evidence="5">
    <location>
        <begin position="223"/>
        <end position="245"/>
    </location>
</feature>
<comment type="similarity">
    <text evidence="5">Belongs to the DHHC palmitoyltransferase family.</text>
</comment>
<feature type="domain" description="Palmitoyltransferase DHHC" evidence="6">
    <location>
        <begin position="152"/>
        <end position="256"/>
    </location>
</feature>
<gene>
    <name evidence="7" type="ORF">g.8108</name>
</gene>
<comment type="subcellular location">
    <subcellularLocation>
        <location evidence="1">Membrane</location>
        <topology evidence="1">Multi-pass membrane protein</topology>
    </subcellularLocation>
</comment>
<dbReference type="GO" id="GO:0016020">
    <property type="term" value="C:membrane"/>
    <property type="evidence" value="ECO:0007669"/>
    <property type="project" value="UniProtKB-SubCell"/>
</dbReference>
<comment type="catalytic activity">
    <reaction evidence="5">
        <text>L-cysteinyl-[protein] + hexadecanoyl-CoA = S-hexadecanoyl-L-cysteinyl-[protein] + CoA</text>
        <dbReference type="Rhea" id="RHEA:36683"/>
        <dbReference type="Rhea" id="RHEA-COMP:10131"/>
        <dbReference type="Rhea" id="RHEA-COMP:11032"/>
        <dbReference type="ChEBI" id="CHEBI:29950"/>
        <dbReference type="ChEBI" id="CHEBI:57287"/>
        <dbReference type="ChEBI" id="CHEBI:57379"/>
        <dbReference type="ChEBI" id="CHEBI:74151"/>
        <dbReference type="EC" id="2.3.1.225"/>
    </reaction>
</comment>
<evidence type="ECO:0000259" key="6">
    <source>
        <dbReference type="Pfam" id="PF01529"/>
    </source>
</evidence>
<comment type="domain">
    <text evidence="5">The DHHC domain is required for palmitoyltransferase activity.</text>
</comment>
<dbReference type="GO" id="GO:0019706">
    <property type="term" value="F:protein-cysteine S-palmitoyltransferase activity"/>
    <property type="evidence" value="ECO:0007669"/>
    <property type="project" value="UniProtKB-EC"/>
</dbReference>
<dbReference type="AlphaFoldDB" id="A0A146LQU6"/>
<reference evidence="7" key="1">
    <citation type="journal article" date="2016" name="Gigascience">
        <title>De novo construction of an expanded transcriptome assembly for the western tarnished plant bug, Lygus hesperus.</title>
        <authorList>
            <person name="Tassone E.E."/>
            <person name="Geib S.M."/>
            <person name="Hall B."/>
            <person name="Fabrick J.A."/>
            <person name="Brent C.S."/>
            <person name="Hull J.J."/>
        </authorList>
    </citation>
    <scope>NUCLEOTIDE SEQUENCE</scope>
</reference>
<sequence length="303" mass="34758">THTHIYIYKMFPSHFSYNFVRTSFLHMLHCIRRNAGCRYGGTFKTLWHMGVGFSMCIRLVVACIASLSIPVYHYTSLSILFTNALSMALLLALHFSNPPFTQCGCKYTAAAAVDSLTHTQQQLHSGNQLPLAQRDPIDNTLTETWGTSPLQTHSRHCPHCNACVPYYYTHSLFIDRCVGKSNALLYMQFIFWETYNSMVCTTVLYSVHPAVLCTRISLIIGCLYFFTLSLTYLCALLCILVWSLCRVQYGYLYRHMPPVTIYKFSTKHTRVFFHPNSNTLLQLLVPDISHLFTMLRSFHPLSS</sequence>
<evidence type="ECO:0000313" key="7">
    <source>
        <dbReference type="EMBL" id="JAQ09126.1"/>
    </source>
</evidence>
<keyword evidence="5" id="KW-0808">Transferase</keyword>
<accession>A0A146LQU6</accession>
<evidence type="ECO:0000256" key="2">
    <source>
        <dbReference type="ARBA" id="ARBA00022692"/>
    </source>
</evidence>
<feature type="non-terminal residue" evidence="7">
    <location>
        <position position="1"/>
    </location>
</feature>
<dbReference type="InterPro" id="IPR001594">
    <property type="entry name" value="Palmitoyltrfase_DHHC"/>
</dbReference>